<protein>
    <recommendedName>
        <fullName evidence="5">PknH-like extracellular domain-containing protein</fullName>
    </recommendedName>
</protein>
<evidence type="ECO:0000256" key="1">
    <source>
        <dbReference type="SAM" id="MobiDB-lite"/>
    </source>
</evidence>
<feature type="chain" id="PRO_5046950521" description="PknH-like extracellular domain-containing protein" evidence="2">
    <location>
        <begin position="21"/>
        <end position="254"/>
    </location>
</feature>
<dbReference type="RefSeq" id="WP_313764120.1">
    <property type="nucleotide sequence ID" value="NZ_BAAAVH010000120.1"/>
</dbReference>
<evidence type="ECO:0008006" key="5">
    <source>
        <dbReference type="Google" id="ProtNLM"/>
    </source>
</evidence>
<keyword evidence="4" id="KW-1185">Reference proteome</keyword>
<sequence length="254" mass="25551">MPLRPPRPLAPAAVLVLALAAGCTTVGGSADRAGPTHELSAGELRAAAVADADLGPGYTVTVMTPGHGETGSGGAREVSDVPACQPLLDAVTPAAAAAGASPSRGPEGPYAETGLSVARAADPEGGVYGGLLGYRPGRAARLQSELEKLFGPCASFSSTAPPPPSDRSRKAVRTRHRLIRDDTPTPGGVDAATGFTLTNESGSVVLSQRAVVVRVGQVLAVFTTVGVGARPAAAPDERIVRQQAAKLRAAQTAR</sequence>
<evidence type="ECO:0000313" key="3">
    <source>
        <dbReference type="EMBL" id="MFC5887924.1"/>
    </source>
</evidence>
<organism evidence="3 4">
    <name type="scientific">Kitasatospora aburaviensis</name>
    <dbReference type="NCBI Taxonomy" id="67265"/>
    <lineage>
        <taxon>Bacteria</taxon>
        <taxon>Bacillati</taxon>
        <taxon>Actinomycetota</taxon>
        <taxon>Actinomycetes</taxon>
        <taxon>Kitasatosporales</taxon>
        <taxon>Streptomycetaceae</taxon>
        <taxon>Kitasatospora</taxon>
    </lineage>
</organism>
<dbReference type="PROSITE" id="PS51257">
    <property type="entry name" value="PROKAR_LIPOPROTEIN"/>
    <property type="match status" value="1"/>
</dbReference>
<name>A0ABW1F1Y1_9ACTN</name>
<feature type="region of interest" description="Disordered" evidence="1">
    <location>
        <begin position="154"/>
        <end position="174"/>
    </location>
</feature>
<evidence type="ECO:0000313" key="4">
    <source>
        <dbReference type="Proteomes" id="UP001596067"/>
    </source>
</evidence>
<reference evidence="4" key="1">
    <citation type="journal article" date="2019" name="Int. J. Syst. Evol. Microbiol.">
        <title>The Global Catalogue of Microorganisms (GCM) 10K type strain sequencing project: providing services to taxonomists for standard genome sequencing and annotation.</title>
        <authorList>
            <consortium name="The Broad Institute Genomics Platform"/>
            <consortium name="The Broad Institute Genome Sequencing Center for Infectious Disease"/>
            <person name="Wu L."/>
            <person name="Ma J."/>
        </authorList>
    </citation>
    <scope>NUCLEOTIDE SEQUENCE [LARGE SCALE GENOMIC DNA]</scope>
    <source>
        <strain evidence="4">CGMCC 4.1469</strain>
    </source>
</reference>
<evidence type="ECO:0000256" key="2">
    <source>
        <dbReference type="SAM" id="SignalP"/>
    </source>
</evidence>
<accession>A0ABW1F1Y1</accession>
<dbReference type="EMBL" id="JBHSOD010000032">
    <property type="protein sequence ID" value="MFC5887924.1"/>
    <property type="molecule type" value="Genomic_DNA"/>
</dbReference>
<proteinExistence type="predicted"/>
<dbReference type="Proteomes" id="UP001596067">
    <property type="component" value="Unassembled WGS sequence"/>
</dbReference>
<gene>
    <name evidence="3" type="ORF">ACFP0N_23435</name>
</gene>
<keyword evidence="2" id="KW-0732">Signal</keyword>
<comment type="caution">
    <text evidence="3">The sequence shown here is derived from an EMBL/GenBank/DDBJ whole genome shotgun (WGS) entry which is preliminary data.</text>
</comment>
<feature type="signal peptide" evidence="2">
    <location>
        <begin position="1"/>
        <end position="20"/>
    </location>
</feature>